<reference evidence="1 2" key="1">
    <citation type="submission" date="2018-05" db="EMBL/GenBank/DDBJ databases">
        <title>Genomic Encyclopedia of Type Strains, Phase IV (KMG-IV): sequencing the most valuable type-strain genomes for metagenomic binning, comparative biology and taxonomic classification.</title>
        <authorList>
            <person name="Goeker M."/>
        </authorList>
    </citation>
    <scope>NUCLEOTIDE SEQUENCE [LARGE SCALE GENOMIC DNA]</scope>
    <source>
        <strain evidence="1 2">DSM 28579</strain>
    </source>
</reference>
<comment type="caution">
    <text evidence="1">The sequence shown here is derived from an EMBL/GenBank/DDBJ whole genome shotgun (WGS) entry which is preliminary data.</text>
</comment>
<dbReference type="AlphaFoldDB" id="A0A7L4UNP1"/>
<proteinExistence type="predicted"/>
<name>A0A7L4UNP1_BALHA</name>
<sequence>MGSIRRLKKDINYLTDEIVQHSLLINLLYKDNDDEIKKVIETAMENRNDLIKRVNIRNQSKSEYKQIREDLIAKTDKAFEELSKLTEK</sequence>
<dbReference type="Proteomes" id="UP000251835">
    <property type="component" value="Unassembled WGS sequence"/>
</dbReference>
<protein>
    <submittedName>
        <fullName evidence="1">Uncharacterized protein</fullName>
    </submittedName>
</protein>
<dbReference type="OrthoDB" id="1121857at2"/>
<organism evidence="1 2">
    <name type="scientific">Balneicella halophila</name>
    <dbReference type="NCBI Taxonomy" id="1537566"/>
    <lineage>
        <taxon>Bacteria</taxon>
        <taxon>Pseudomonadati</taxon>
        <taxon>Bacteroidota</taxon>
        <taxon>Bacteroidia</taxon>
        <taxon>Bacteroidales</taxon>
        <taxon>Balneicellaceae</taxon>
        <taxon>Balneicella</taxon>
    </lineage>
</organism>
<gene>
    <name evidence="1" type="ORF">C7377_1545</name>
</gene>
<accession>A0A7L4UNP1</accession>
<dbReference type="RefSeq" id="WP_116496766.1">
    <property type="nucleotide sequence ID" value="NZ_QENZ01000005.1"/>
</dbReference>
<keyword evidence="2" id="KW-1185">Reference proteome</keyword>
<evidence type="ECO:0000313" key="1">
    <source>
        <dbReference type="EMBL" id="PVX49907.1"/>
    </source>
</evidence>
<evidence type="ECO:0000313" key="2">
    <source>
        <dbReference type="Proteomes" id="UP000251835"/>
    </source>
</evidence>
<dbReference type="EMBL" id="QENZ01000005">
    <property type="protein sequence ID" value="PVX49907.1"/>
    <property type="molecule type" value="Genomic_DNA"/>
</dbReference>